<reference evidence="1" key="1">
    <citation type="journal article" date="2022" name="bioRxiv">
        <title>Sequencing and chromosome-scale assembly of the giantPleurodeles waltlgenome.</title>
        <authorList>
            <person name="Brown T."/>
            <person name="Elewa A."/>
            <person name="Iarovenko S."/>
            <person name="Subramanian E."/>
            <person name="Araus A.J."/>
            <person name="Petzold A."/>
            <person name="Susuki M."/>
            <person name="Suzuki K.-i.T."/>
            <person name="Hayashi T."/>
            <person name="Toyoda A."/>
            <person name="Oliveira C."/>
            <person name="Osipova E."/>
            <person name="Leigh N.D."/>
            <person name="Simon A."/>
            <person name="Yun M.H."/>
        </authorList>
    </citation>
    <scope>NUCLEOTIDE SEQUENCE</scope>
    <source>
        <strain evidence="1">20211129_DDA</strain>
        <tissue evidence="1">Liver</tissue>
    </source>
</reference>
<gene>
    <name evidence="1" type="ORF">NDU88_000076</name>
</gene>
<protein>
    <submittedName>
        <fullName evidence="1">Uncharacterized protein</fullName>
    </submittedName>
</protein>
<keyword evidence="2" id="KW-1185">Reference proteome</keyword>
<name>A0AAV7VV26_PLEWA</name>
<dbReference type="AlphaFoldDB" id="A0AAV7VV26"/>
<dbReference type="EMBL" id="JANPWB010000002">
    <property type="protein sequence ID" value="KAJ1204636.1"/>
    <property type="molecule type" value="Genomic_DNA"/>
</dbReference>
<proteinExistence type="predicted"/>
<comment type="caution">
    <text evidence="1">The sequence shown here is derived from an EMBL/GenBank/DDBJ whole genome shotgun (WGS) entry which is preliminary data.</text>
</comment>
<evidence type="ECO:0000313" key="1">
    <source>
        <dbReference type="EMBL" id="KAJ1204636.1"/>
    </source>
</evidence>
<accession>A0AAV7VV26</accession>
<dbReference type="Proteomes" id="UP001066276">
    <property type="component" value="Chromosome 1_2"/>
</dbReference>
<evidence type="ECO:0000313" key="2">
    <source>
        <dbReference type="Proteomes" id="UP001066276"/>
    </source>
</evidence>
<organism evidence="1 2">
    <name type="scientific">Pleurodeles waltl</name>
    <name type="common">Iberian ribbed newt</name>
    <dbReference type="NCBI Taxonomy" id="8319"/>
    <lineage>
        <taxon>Eukaryota</taxon>
        <taxon>Metazoa</taxon>
        <taxon>Chordata</taxon>
        <taxon>Craniata</taxon>
        <taxon>Vertebrata</taxon>
        <taxon>Euteleostomi</taxon>
        <taxon>Amphibia</taxon>
        <taxon>Batrachia</taxon>
        <taxon>Caudata</taxon>
        <taxon>Salamandroidea</taxon>
        <taxon>Salamandridae</taxon>
        <taxon>Pleurodelinae</taxon>
        <taxon>Pleurodeles</taxon>
    </lineage>
</organism>
<sequence length="78" mass="9145">MCSMTPVSTKVKIFAALDNKPRRLHALCTLKRNQMAHVNTDERFVEAELLRPNFRVSGKKLKAIRLQRLLIHFDPHRH</sequence>